<protein>
    <submittedName>
        <fullName evidence="1">Uncharacterized protein</fullName>
    </submittedName>
</protein>
<dbReference type="Gene3D" id="2.150.10.10">
    <property type="entry name" value="Serralysin-like metalloprotease, C-terminal"/>
    <property type="match status" value="1"/>
</dbReference>
<dbReference type="Proteomes" id="UP000521868">
    <property type="component" value="Unassembled WGS sequence"/>
</dbReference>
<dbReference type="EMBL" id="VTOX01000001">
    <property type="protein sequence ID" value="NKE65278.1"/>
    <property type="molecule type" value="Genomic_DNA"/>
</dbReference>
<dbReference type="SUPFAM" id="SSF51120">
    <property type="entry name" value="beta-Roll"/>
    <property type="match status" value="1"/>
</dbReference>
<name>A0A7X6DDU4_9BURK</name>
<sequence>MSAASHLAQYNLTVADARAFIMDNMYRPAYIYDVAVQYGVDSEMLAEIYGGVTGHDVMQFFFQQGLDAGRLVPTAPAASVVMRGTSIGYLSSQSAVEVQLPQALDVGDLQNLGNYASSLGMFGERAQVVTMGQAGDPAGYASAVRIATGSGATLTPGLTSLTLMATDSNGVLRKVVIDLPPVSLAGTAGDDTLRATANDELLSLTLGGSDTVVLALPDRSTDTIYDFTPGQGPAADVLDLRAFGLNGVAGTLPVPQVQGVAAFASSATGAADVSNKVVLVKNVDASMFRGFVADRLFGAGNPLSLAANSKALVLLFESNDNFDDVYYVSNDADPTVTSLEVHDLGAIKLTGVYLPGSGTYVEGSFLTSNFVL</sequence>
<gene>
    <name evidence="1" type="ORF">RAMLITH_05545</name>
</gene>
<organism evidence="1 2">
    <name type="scientific">Ramlibacter lithotrophicus</name>
    <dbReference type="NCBI Taxonomy" id="2606681"/>
    <lineage>
        <taxon>Bacteria</taxon>
        <taxon>Pseudomonadati</taxon>
        <taxon>Pseudomonadota</taxon>
        <taxon>Betaproteobacteria</taxon>
        <taxon>Burkholderiales</taxon>
        <taxon>Comamonadaceae</taxon>
        <taxon>Ramlibacter</taxon>
    </lineage>
</organism>
<evidence type="ECO:0000313" key="1">
    <source>
        <dbReference type="EMBL" id="NKE65278.1"/>
    </source>
</evidence>
<dbReference type="InterPro" id="IPR011049">
    <property type="entry name" value="Serralysin-like_metalloprot_C"/>
</dbReference>
<proteinExistence type="predicted"/>
<evidence type="ECO:0000313" key="2">
    <source>
        <dbReference type="Proteomes" id="UP000521868"/>
    </source>
</evidence>
<keyword evidence="2" id="KW-1185">Reference proteome</keyword>
<dbReference type="AlphaFoldDB" id="A0A7X6DDU4"/>
<comment type="caution">
    <text evidence="1">The sequence shown here is derived from an EMBL/GenBank/DDBJ whole genome shotgun (WGS) entry which is preliminary data.</text>
</comment>
<accession>A0A7X6DDU4</accession>
<dbReference type="RefSeq" id="WP_168106293.1">
    <property type="nucleotide sequence ID" value="NZ_VTOX01000001.1"/>
</dbReference>
<reference evidence="1 2" key="1">
    <citation type="journal article" date="2020" name="Nature">
        <title>Bacterial chemolithoautotrophy via manganese oxidation.</title>
        <authorList>
            <person name="Yu H."/>
            <person name="Leadbetter J.R."/>
        </authorList>
    </citation>
    <scope>NUCLEOTIDE SEQUENCE [LARGE SCALE GENOMIC DNA]</scope>
    <source>
        <strain evidence="1 2">RBP-1</strain>
    </source>
</reference>